<evidence type="ECO:0000313" key="3">
    <source>
        <dbReference type="Proteomes" id="UP000230790"/>
    </source>
</evidence>
<dbReference type="Proteomes" id="UP000230790">
    <property type="component" value="Unassembled WGS sequence"/>
</dbReference>
<dbReference type="InterPro" id="IPR025297">
    <property type="entry name" value="DUF4159"/>
</dbReference>
<gene>
    <name evidence="2" type="ORF">CUN48_12900</name>
</gene>
<accession>A0A2M8Q9Y6</accession>
<proteinExistence type="predicted"/>
<reference evidence="2 3" key="1">
    <citation type="submission" date="2017-11" db="EMBL/GenBank/DDBJ databases">
        <title>Evolution of Phototrophy in the Chloroflexi Phylum Driven by Horizontal Gene Transfer.</title>
        <authorList>
            <person name="Ward L.M."/>
            <person name="Hemp J."/>
            <person name="Shih P.M."/>
            <person name="Mcglynn S.E."/>
            <person name="Fischer W."/>
        </authorList>
    </citation>
    <scope>NUCLEOTIDE SEQUENCE [LARGE SCALE GENOMIC DNA]</scope>
    <source>
        <strain evidence="2">JP3_7</strain>
    </source>
</reference>
<evidence type="ECO:0000259" key="1">
    <source>
        <dbReference type="Pfam" id="PF13709"/>
    </source>
</evidence>
<dbReference type="EMBL" id="PGTN01000124">
    <property type="protein sequence ID" value="PJF46613.1"/>
    <property type="molecule type" value="Genomic_DNA"/>
</dbReference>
<dbReference type="Pfam" id="PF13709">
    <property type="entry name" value="DUF4159"/>
    <property type="match status" value="1"/>
</dbReference>
<name>A0A2M8Q9Y6_9CHLR</name>
<evidence type="ECO:0000313" key="2">
    <source>
        <dbReference type="EMBL" id="PJF46613.1"/>
    </source>
</evidence>
<feature type="domain" description="DUF4159" evidence="1">
    <location>
        <begin position="244"/>
        <end position="384"/>
    </location>
</feature>
<dbReference type="AlphaFoldDB" id="A0A2M8Q9Y6"/>
<protein>
    <recommendedName>
        <fullName evidence="1">DUF4159 domain-containing protein</fullName>
    </recommendedName>
</protein>
<comment type="caution">
    <text evidence="2">The sequence shown here is derived from an EMBL/GenBank/DDBJ whole genome shotgun (WGS) entry which is preliminary data.</text>
</comment>
<sequence>MDTDLLASAAGLAALKQIPARRLKPVNGLAVTAEVWEEAHDFHRLNQRAHHLLGHGCGILAGLDVVASDPPDSTVYIRPGAAIDANGELIVLSQPVAYDLGQAQGDLHLLLTYAESDPTPAPNGDSTRLYVQIGYQVEACPVVPDALHIELARVRRQGRQSPVRNAADPAHPGLNEIDQRARRRVGGIARDVAGVAVCYVGEPALKEQARAGYLAGIDAMARAASRGGATDFWVDDDVPLTGPLDRYVLVYVVGLGGFQMSPEAMKALYAYLQAGGTVLWEGCHRAGDGAAADAAIREVLGSFGMQPVEVTPGHPLLSTPWLFGAPPSGYDADEPGQLWIHDGLIVSRSDYGSLWQGWRAGRPATREEIRAAHELGANVLAYALRRRR</sequence>
<organism evidence="2 3">
    <name type="scientific">Candidatus Thermofonsia Clade 3 bacterium</name>
    <dbReference type="NCBI Taxonomy" id="2364212"/>
    <lineage>
        <taxon>Bacteria</taxon>
        <taxon>Bacillati</taxon>
        <taxon>Chloroflexota</taxon>
        <taxon>Candidatus Thermofontia</taxon>
        <taxon>Candidatus Thermofonsia Clade 3</taxon>
    </lineage>
</organism>
<dbReference type="Gene3D" id="3.40.50.12140">
    <property type="entry name" value="Domain of unknown function DUF4159"/>
    <property type="match status" value="1"/>
</dbReference>